<accession>A0A4Y7TTQ8</accession>
<dbReference type="CDD" id="cd07521">
    <property type="entry name" value="HAD_FCP1-like"/>
    <property type="match status" value="1"/>
</dbReference>
<keyword evidence="11" id="KW-0275">Fatty acid biosynthesis</keyword>
<evidence type="ECO:0000256" key="6">
    <source>
        <dbReference type="ARBA" id="ARBA00022692"/>
    </source>
</evidence>
<feature type="compositionally biased region" description="Pro residues" evidence="13">
    <location>
        <begin position="173"/>
        <end position="184"/>
    </location>
</feature>
<evidence type="ECO:0000256" key="5">
    <source>
        <dbReference type="ARBA" id="ARBA00022516"/>
    </source>
</evidence>
<keyword evidence="7" id="KW-0276">Fatty acid metabolism</keyword>
<dbReference type="Gene3D" id="3.40.50.1000">
    <property type="entry name" value="HAD superfamily/HAD-like"/>
    <property type="match status" value="1"/>
</dbReference>
<reference evidence="15 16" key="1">
    <citation type="journal article" date="2019" name="Nat. Ecol. Evol.">
        <title>Megaphylogeny resolves global patterns of mushroom evolution.</title>
        <authorList>
            <person name="Varga T."/>
            <person name="Krizsan K."/>
            <person name="Foldi C."/>
            <person name="Dima B."/>
            <person name="Sanchez-Garcia M."/>
            <person name="Sanchez-Ramirez S."/>
            <person name="Szollosi G.J."/>
            <person name="Szarkandi J.G."/>
            <person name="Papp V."/>
            <person name="Albert L."/>
            <person name="Andreopoulos W."/>
            <person name="Angelini C."/>
            <person name="Antonin V."/>
            <person name="Barry K.W."/>
            <person name="Bougher N.L."/>
            <person name="Buchanan P."/>
            <person name="Buyck B."/>
            <person name="Bense V."/>
            <person name="Catcheside P."/>
            <person name="Chovatia M."/>
            <person name="Cooper J."/>
            <person name="Damon W."/>
            <person name="Desjardin D."/>
            <person name="Finy P."/>
            <person name="Geml J."/>
            <person name="Haridas S."/>
            <person name="Hughes K."/>
            <person name="Justo A."/>
            <person name="Karasinski D."/>
            <person name="Kautmanova I."/>
            <person name="Kiss B."/>
            <person name="Kocsube S."/>
            <person name="Kotiranta H."/>
            <person name="LaButti K.M."/>
            <person name="Lechner B.E."/>
            <person name="Liimatainen K."/>
            <person name="Lipzen A."/>
            <person name="Lukacs Z."/>
            <person name="Mihaltcheva S."/>
            <person name="Morgado L.N."/>
            <person name="Niskanen T."/>
            <person name="Noordeloos M.E."/>
            <person name="Ohm R.A."/>
            <person name="Ortiz-Santana B."/>
            <person name="Ovrebo C."/>
            <person name="Racz N."/>
            <person name="Riley R."/>
            <person name="Savchenko A."/>
            <person name="Shiryaev A."/>
            <person name="Soop K."/>
            <person name="Spirin V."/>
            <person name="Szebenyi C."/>
            <person name="Tomsovsky M."/>
            <person name="Tulloss R.E."/>
            <person name="Uehling J."/>
            <person name="Grigoriev I.V."/>
            <person name="Vagvolgyi C."/>
            <person name="Papp T."/>
            <person name="Martin F.M."/>
            <person name="Miettinen O."/>
            <person name="Hibbett D.S."/>
            <person name="Nagy L.G."/>
        </authorList>
    </citation>
    <scope>NUCLEOTIDE SEQUENCE [LARGE SCALE GENOMIC DNA]</scope>
    <source>
        <strain evidence="15 16">FP101781</strain>
    </source>
</reference>
<evidence type="ECO:0000256" key="10">
    <source>
        <dbReference type="ARBA" id="ARBA00023136"/>
    </source>
</evidence>
<name>A0A4Y7TTQ8_COPMI</name>
<protein>
    <recommendedName>
        <fullName evidence="4">very-long-chain (3R)-3-hydroxyacyl-CoA dehydratase</fullName>
        <ecNumber evidence="4">4.2.1.134</ecNumber>
    </recommendedName>
</protein>
<evidence type="ECO:0000256" key="7">
    <source>
        <dbReference type="ARBA" id="ARBA00022832"/>
    </source>
</evidence>
<keyword evidence="8" id="KW-1133">Transmembrane helix</keyword>
<keyword evidence="16" id="KW-1185">Reference proteome</keyword>
<dbReference type="EC" id="4.2.1.134" evidence="4"/>
<dbReference type="OrthoDB" id="277011at2759"/>
<keyword evidence="6" id="KW-0812">Transmembrane</keyword>
<keyword evidence="10" id="KW-0472">Membrane</keyword>
<feature type="domain" description="FCP1 homology" evidence="14">
    <location>
        <begin position="285"/>
        <end position="448"/>
    </location>
</feature>
<evidence type="ECO:0000256" key="4">
    <source>
        <dbReference type="ARBA" id="ARBA00013122"/>
    </source>
</evidence>
<proteinExistence type="inferred from homology"/>
<dbReference type="GO" id="GO:0016020">
    <property type="term" value="C:membrane"/>
    <property type="evidence" value="ECO:0007669"/>
    <property type="project" value="UniProtKB-SubCell"/>
</dbReference>
<dbReference type="PROSITE" id="PS50969">
    <property type="entry name" value="FCP1"/>
    <property type="match status" value="1"/>
</dbReference>
<dbReference type="InterPro" id="IPR023214">
    <property type="entry name" value="HAD_sf"/>
</dbReference>
<evidence type="ECO:0000259" key="14">
    <source>
        <dbReference type="PROSITE" id="PS50969"/>
    </source>
</evidence>
<dbReference type="UniPathway" id="UPA00094"/>
<keyword evidence="9" id="KW-0443">Lipid metabolism</keyword>
<feature type="region of interest" description="Disordered" evidence="13">
    <location>
        <begin position="113"/>
        <end position="244"/>
    </location>
</feature>
<evidence type="ECO:0000313" key="16">
    <source>
        <dbReference type="Proteomes" id="UP000298030"/>
    </source>
</evidence>
<evidence type="ECO:0000256" key="11">
    <source>
        <dbReference type="ARBA" id="ARBA00023160"/>
    </source>
</evidence>
<dbReference type="AlphaFoldDB" id="A0A4Y7TTQ8"/>
<dbReference type="InterPro" id="IPR011948">
    <property type="entry name" value="Dullard_phosphatase"/>
</dbReference>
<comment type="caution">
    <text evidence="15">The sequence shown here is derived from an EMBL/GenBank/DDBJ whole genome shotgun (WGS) entry which is preliminary data.</text>
</comment>
<evidence type="ECO:0000313" key="15">
    <source>
        <dbReference type="EMBL" id="TEB37567.1"/>
    </source>
</evidence>
<dbReference type="NCBIfam" id="TIGR02251">
    <property type="entry name" value="HIF-SF_euk"/>
    <property type="match status" value="1"/>
</dbReference>
<dbReference type="Pfam" id="PF04387">
    <property type="entry name" value="PTPLA"/>
    <property type="match status" value="1"/>
</dbReference>
<dbReference type="GO" id="GO:0016791">
    <property type="term" value="F:phosphatase activity"/>
    <property type="evidence" value="ECO:0007669"/>
    <property type="project" value="InterPro"/>
</dbReference>
<dbReference type="PANTHER" id="PTHR12210">
    <property type="entry name" value="DULLARD PROTEIN PHOSPHATASE"/>
    <property type="match status" value="1"/>
</dbReference>
<evidence type="ECO:0000256" key="2">
    <source>
        <dbReference type="ARBA" id="ARBA00005194"/>
    </source>
</evidence>
<feature type="compositionally biased region" description="Low complexity" evidence="13">
    <location>
        <begin position="73"/>
        <end position="84"/>
    </location>
</feature>
<evidence type="ECO:0000256" key="1">
    <source>
        <dbReference type="ARBA" id="ARBA00004141"/>
    </source>
</evidence>
<feature type="compositionally biased region" description="Basic residues" evidence="13">
    <location>
        <begin position="40"/>
        <end position="50"/>
    </location>
</feature>
<dbReference type="FunFam" id="3.40.50.1000:FF:000093">
    <property type="entry name" value="NLI interacting factor-like phosphatase family protein"/>
    <property type="match status" value="1"/>
</dbReference>
<dbReference type="SMART" id="SM00577">
    <property type="entry name" value="CPDc"/>
    <property type="match status" value="1"/>
</dbReference>
<organism evidence="15 16">
    <name type="scientific">Coprinellus micaceus</name>
    <name type="common">Glistening ink-cap mushroom</name>
    <name type="synonym">Coprinus micaceus</name>
    <dbReference type="NCBI Taxonomy" id="71717"/>
    <lineage>
        <taxon>Eukaryota</taxon>
        <taxon>Fungi</taxon>
        <taxon>Dikarya</taxon>
        <taxon>Basidiomycota</taxon>
        <taxon>Agaricomycotina</taxon>
        <taxon>Agaricomycetes</taxon>
        <taxon>Agaricomycetidae</taxon>
        <taxon>Agaricales</taxon>
        <taxon>Agaricineae</taxon>
        <taxon>Psathyrellaceae</taxon>
        <taxon>Coprinellus</taxon>
    </lineage>
</organism>
<dbReference type="GO" id="GO:0102158">
    <property type="term" value="F:very-long-chain (3R)-3-hydroxyacyl-CoA dehydratase activity"/>
    <property type="evidence" value="ECO:0007669"/>
    <property type="project" value="UniProtKB-EC"/>
</dbReference>
<feature type="compositionally biased region" description="Polar residues" evidence="13">
    <location>
        <begin position="206"/>
        <end position="226"/>
    </location>
</feature>
<keyword evidence="5" id="KW-0444">Lipid biosynthesis</keyword>
<comment type="similarity">
    <text evidence="3">Belongs to the very long-chain fatty acids dehydratase HACD family.</text>
</comment>
<keyword evidence="12" id="KW-0456">Lyase</keyword>
<dbReference type="Pfam" id="PF03031">
    <property type="entry name" value="NIF"/>
    <property type="match status" value="1"/>
</dbReference>
<gene>
    <name evidence="15" type="ORF">FA13DRAFT_1771021</name>
</gene>
<evidence type="ECO:0000256" key="3">
    <source>
        <dbReference type="ARBA" id="ARBA00007811"/>
    </source>
</evidence>
<comment type="pathway">
    <text evidence="2">Lipid metabolism; fatty acid biosynthesis.</text>
</comment>
<dbReference type="InterPro" id="IPR004274">
    <property type="entry name" value="FCP1_dom"/>
</dbReference>
<sequence>MASTKVSFRQKLFGAPKKDSPTSTSMLFPEIAPRLSSRTQTRRGSQRTRTSRAPSPPTQPVLAEPPFIGARQASPSASADALSPGHSIAKQGNARPPRTNIFSRAFTRVVPCVPPIEEPQNGRAESTPADQKNPAAPPPLPELTIPKPGELGAQGEPKDEELESPATAAGFIPDPPSSRAPPTPDSEVVVPIPIHTHTLPPEETDGLTSGAVQPPGSTGTIEISRTPTRESSDGSVATTSEDEEINRIQHEQDEEERLIKGRWLRHPHRPPHFSDMSTPRMAPLNPCFRPLLRNTLDGNAWSSIWTKPLSTAVQQADFIVPVEIEYHWHHFHVLKRPGVDDFLKKMGEIYEIVVFTASLSKYADPVLDKLDIHKVVAHRLFRESCYNHKGNYVKDLSQLGRPIADTIILDNSPASYIFHPNNAVPVSSWFNDPHDAELTDLVPFLADLTSVPDIRGILDGTRMCRYVELTDILTNIHTMFYRLPQPFAANEVAEITRKSAPDVGAATPAPIKFYLVAYNALSAAGWGYVLALIIVHLFNLDGQSDSFVAAKANASFWSLFTCGDVPWCTGRTPQFEGTVPAPPHFGQARPCKGGDCSCACGIYYYLCAELRDSGGRTRCAWVGEESRRDYRDAGSQVACSWSGVSWIDSLRFTPALFSLPWFSLGPSPKSFGYTFYALNLVGLNPRFLLWLRYTTFYVLYPLGASSEAFHHLRHPAQISPFGRQLDLVGLWQGVPVHHLVAWSLHHVHLHDQPAPKGVWSCEGSKDQDEMNAILRWYCCIRRLPDFKARSNWGSSLSKLRCCYNRQRLIKRHSVGHGHN</sequence>
<dbReference type="STRING" id="71717.A0A4Y7TTQ8"/>
<dbReference type="InterPro" id="IPR007482">
    <property type="entry name" value="Tyr_Pase-like_PTPLA"/>
</dbReference>
<dbReference type="GO" id="GO:0006633">
    <property type="term" value="P:fatty acid biosynthetic process"/>
    <property type="evidence" value="ECO:0007669"/>
    <property type="project" value="UniProtKB-UniPathway"/>
</dbReference>
<feature type="region of interest" description="Disordered" evidence="13">
    <location>
        <begin position="1"/>
        <end position="99"/>
    </location>
</feature>
<dbReference type="EMBL" id="QPFP01000004">
    <property type="protein sequence ID" value="TEB37567.1"/>
    <property type="molecule type" value="Genomic_DNA"/>
</dbReference>
<evidence type="ECO:0000256" key="8">
    <source>
        <dbReference type="ARBA" id="ARBA00022989"/>
    </source>
</evidence>
<evidence type="ECO:0000256" key="12">
    <source>
        <dbReference type="ARBA" id="ARBA00023239"/>
    </source>
</evidence>
<comment type="subcellular location">
    <subcellularLocation>
        <location evidence="1">Membrane</location>
        <topology evidence="1">Multi-pass membrane protein</topology>
    </subcellularLocation>
</comment>
<dbReference type="SUPFAM" id="SSF56784">
    <property type="entry name" value="HAD-like"/>
    <property type="match status" value="1"/>
</dbReference>
<dbReference type="InterPro" id="IPR036412">
    <property type="entry name" value="HAD-like_sf"/>
</dbReference>
<dbReference type="InterPro" id="IPR050365">
    <property type="entry name" value="TIM50"/>
</dbReference>
<evidence type="ECO:0000256" key="13">
    <source>
        <dbReference type="SAM" id="MobiDB-lite"/>
    </source>
</evidence>
<evidence type="ECO:0000256" key="9">
    <source>
        <dbReference type="ARBA" id="ARBA00023098"/>
    </source>
</evidence>
<dbReference type="Proteomes" id="UP000298030">
    <property type="component" value="Unassembled WGS sequence"/>
</dbReference>